<reference evidence="2 3" key="1">
    <citation type="submission" date="2018-09" db="EMBL/GenBank/DDBJ databases">
        <title>Complete genome sequence of Euzebya sp. DY32-46 isolated from seawater of Pacific Ocean.</title>
        <authorList>
            <person name="Xu L."/>
            <person name="Wu Y.-H."/>
            <person name="Xu X.-W."/>
        </authorList>
    </citation>
    <scope>NUCLEOTIDE SEQUENCE [LARGE SCALE GENOMIC DNA]</scope>
    <source>
        <strain evidence="2 3">DY32-46</strain>
    </source>
</reference>
<dbReference type="InterPro" id="IPR029063">
    <property type="entry name" value="SAM-dependent_MTases_sf"/>
</dbReference>
<evidence type="ECO:0000313" key="2">
    <source>
        <dbReference type="EMBL" id="AXV05804.1"/>
    </source>
</evidence>
<dbReference type="AlphaFoldDB" id="A0A346XUA7"/>
<name>A0A346XUA7_9ACTN</name>
<dbReference type="Proteomes" id="UP000264006">
    <property type="component" value="Chromosome"/>
</dbReference>
<protein>
    <submittedName>
        <fullName evidence="2">Methyltransferase type 11</fullName>
    </submittedName>
</protein>
<evidence type="ECO:0000259" key="1">
    <source>
        <dbReference type="Pfam" id="PF08241"/>
    </source>
</evidence>
<dbReference type="Pfam" id="PF08241">
    <property type="entry name" value="Methyltransf_11"/>
    <property type="match status" value="1"/>
</dbReference>
<dbReference type="PANTHER" id="PTHR43591">
    <property type="entry name" value="METHYLTRANSFERASE"/>
    <property type="match status" value="1"/>
</dbReference>
<dbReference type="InterPro" id="IPR013216">
    <property type="entry name" value="Methyltransf_11"/>
</dbReference>
<dbReference type="GO" id="GO:0008757">
    <property type="term" value="F:S-adenosylmethionine-dependent methyltransferase activity"/>
    <property type="evidence" value="ECO:0007669"/>
    <property type="project" value="InterPro"/>
</dbReference>
<dbReference type="Gene3D" id="3.40.50.150">
    <property type="entry name" value="Vaccinia Virus protein VP39"/>
    <property type="match status" value="1"/>
</dbReference>
<accession>A0A346XUA7</accession>
<dbReference type="EMBL" id="CP031165">
    <property type="protein sequence ID" value="AXV05804.1"/>
    <property type="molecule type" value="Genomic_DNA"/>
</dbReference>
<dbReference type="KEGG" id="euz:DVS28_a1104"/>
<keyword evidence="3" id="KW-1185">Reference proteome</keyword>
<gene>
    <name evidence="2" type="ORF">DVS28_a1104</name>
</gene>
<keyword evidence="2" id="KW-0489">Methyltransferase</keyword>
<dbReference type="RefSeq" id="WP_114590555.1">
    <property type="nucleotide sequence ID" value="NZ_CP031165.1"/>
</dbReference>
<feature type="domain" description="Methyltransferase type 11" evidence="1">
    <location>
        <begin position="54"/>
        <end position="146"/>
    </location>
</feature>
<dbReference type="OrthoDB" id="3763870at2"/>
<sequence>MSPQHNEQPTAAERGQVSTAAAELYEAFFVPALFGQFAEPVLDFAGVGPGARVLDVGCGTGVLARAARRRVGRDVDVIAVDPNDGMRAVARRCDATVDWQAGTAEALPFEDRAFDHVISQFAAMFFVDRTRAVAEMARVAVDGGTVTLVTWAGLDRTPGYAAMVDLIAAELGDDAADALRAPFVLGDLDDVVALLEPAGSRLRLHEVTGTARFPSIADWVHTDVRGWTLSELVDDDGEAALLARAERDLVRFVTADGHVAFPAPAIVAAVTIAG</sequence>
<keyword evidence="2" id="KW-0808">Transferase</keyword>
<evidence type="ECO:0000313" key="3">
    <source>
        <dbReference type="Proteomes" id="UP000264006"/>
    </source>
</evidence>
<dbReference type="PANTHER" id="PTHR43591:SF24">
    <property type="entry name" value="2-METHOXY-6-POLYPRENYL-1,4-BENZOQUINOL METHYLASE, MITOCHONDRIAL"/>
    <property type="match status" value="1"/>
</dbReference>
<dbReference type="SUPFAM" id="SSF53335">
    <property type="entry name" value="S-adenosyl-L-methionine-dependent methyltransferases"/>
    <property type="match status" value="1"/>
</dbReference>
<proteinExistence type="predicted"/>
<dbReference type="GO" id="GO:0032259">
    <property type="term" value="P:methylation"/>
    <property type="evidence" value="ECO:0007669"/>
    <property type="project" value="UniProtKB-KW"/>
</dbReference>
<organism evidence="2 3">
    <name type="scientific">Euzebya pacifica</name>
    <dbReference type="NCBI Taxonomy" id="1608957"/>
    <lineage>
        <taxon>Bacteria</taxon>
        <taxon>Bacillati</taxon>
        <taxon>Actinomycetota</taxon>
        <taxon>Nitriliruptoria</taxon>
        <taxon>Euzebyales</taxon>
    </lineage>
</organism>
<dbReference type="CDD" id="cd02440">
    <property type="entry name" value="AdoMet_MTases"/>
    <property type="match status" value="1"/>
</dbReference>